<dbReference type="AlphaFoldDB" id="A0A9P6B6A6"/>
<evidence type="ECO:0000313" key="9">
    <source>
        <dbReference type="Proteomes" id="UP000886523"/>
    </source>
</evidence>
<dbReference type="InterPro" id="IPR020846">
    <property type="entry name" value="MFS_dom"/>
</dbReference>
<evidence type="ECO:0000259" key="7">
    <source>
        <dbReference type="PROSITE" id="PS50850"/>
    </source>
</evidence>
<dbReference type="FunFam" id="1.20.1250.20:FF:000013">
    <property type="entry name" value="MFS general substrate transporter"/>
    <property type="match status" value="1"/>
</dbReference>
<feature type="transmembrane region" description="Helical" evidence="6">
    <location>
        <begin position="171"/>
        <end position="191"/>
    </location>
</feature>
<dbReference type="Pfam" id="PF07690">
    <property type="entry name" value="MFS_1"/>
    <property type="match status" value="1"/>
</dbReference>
<dbReference type="InterPro" id="IPR036259">
    <property type="entry name" value="MFS_trans_sf"/>
</dbReference>
<evidence type="ECO:0000256" key="4">
    <source>
        <dbReference type="ARBA" id="ARBA00022989"/>
    </source>
</evidence>
<dbReference type="OrthoDB" id="2962993at2759"/>
<keyword evidence="4 6" id="KW-1133">Transmembrane helix</keyword>
<accession>A0A9P6B6A6</accession>
<evidence type="ECO:0000256" key="3">
    <source>
        <dbReference type="ARBA" id="ARBA00022692"/>
    </source>
</evidence>
<dbReference type="PANTHER" id="PTHR43791">
    <property type="entry name" value="PERMEASE-RELATED"/>
    <property type="match status" value="1"/>
</dbReference>
<gene>
    <name evidence="8" type="ORF">BS47DRAFT_1482574</name>
</gene>
<dbReference type="PANTHER" id="PTHR43791:SF46">
    <property type="entry name" value="MAJOR FACILITATOR SUPERFAMILY (MFS) PROFILE DOMAIN-CONTAINING PROTEIN-RELATED"/>
    <property type="match status" value="1"/>
</dbReference>
<protein>
    <recommendedName>
        <fullName evidence="7">Major facilitator superfamily (MFS) profile domain-containing protein</fullName>
    </recommendedName>
</protein>
<evidence type="ECO:0000256" key="5">
    <source>
        <dbReference type="ARBA" id="ARBA00023136"/>
    </source>
</evidence>
<feature type="transmembrane region" description="Helical" evidence="6">
    <location>
        <begin position="392"/>
        <end position="414"/>
    </location>
</feature>
<dbReference type="GO" id="GO:0022857">
    <property type="term" value="F:transmembrane transporter activity"/>
    <property type="evidence" value="ECO:0007669"/>
    <property type="project" value="InterPro"/>
</dbReference>
<feature type="transmembrane region" description="Helical" evidence="6">
    <location>
        <begin position="235"/>
        <end position="254"/>
    </location>
</feature>
<dbReference type="FunFam" id="1.20.1250.20:FF:000034">
    <property type="entry name" value="MFS general substrate transporter"/>
    <property type="match status" value="1"/>
</dbReference>
<evidence type="ECO:0000256" key="6">
    <source>
        <dbReference type="SAM" id="Phobius"/>
    </source>
</evidence>
<proteinExistence type="predicted"/>
<keyword evidence="2" id="KW-0813">Transport</keyword>
<feature type="domain" description="Major facilitator superfamily (MFS) profile" evidence="7">
    <location>
        <begin position="75"/>
        <end position="496"/>
    </location>
</feature>
<organism evidence="8 9">
    <name type="scientific">Hydnum rufescens UP504</name>
    <dbReference type="NCBI Taxonomy" id="1448309"/>
    <lineage>
        <taxon>Eukaryota</taxon>
        <taxon>Fungi</taxon>
        <taxon>Dikarya</taxon>
        <taxon>Basidiomycota</taxon>
        <taxon>Agaricomycotina</taxon>
        <taxon>Agaricomycetes</taxon>
        <taxon>Cantharellales</taxon>
        <taxon>Hydnaceae</taxon>
        <taxon>Hydnum</taxon>
    </lineage>
</organism>
<feature type="transmembrane region" description="Helical" evidence="6">
    <location>
        <begin position="203"/>
        <end position="223"/>
    </location>
</feature>
<dbReference type="EMBL" id="MU128924">
    <property type="protein sequence ID" value="KAF9518523.1"/>
    <property type="molecule type" value="Genomic_DNA"/>
</dbReference>
<evidence type="ECO:0000256" key="2">
    <source>
        <dbReference type="ARBA" id="ARBA00022448"/>
    </source>
</evidence>
<feature type="transmembrane region" description="Helical" evidence="6">
    <location>
        <begin position="365"/>
        <end position="385"/>
    </location>
</feature>
<name>A0A9P6B6A6_9AGAM</name>
<dbReference type="SUPFAM" id="SSF103473">
    <property type="entry name" value="MFS general substrate transporter"/>
    <property type="match status" value="1"/>
</dbReference>
<keyword evidence="9" id="KW-1185">Reference proteome</keyword>
<keyword evidence="3 6" id="KW-0812">Transmembrane</keyword>
<sequence>MLPLTFPGRRERPSTNTILPRMAITSVTSGTSFHPDSQIQEKGLLSTRSSDTGEYYEAGDSASERRLLRKLDWHLLPLISVMHLLSFLDRSNFGNAKVAGMEASLHLRGNGFNIAAALFYVFYAAFEVPSNLLMKKIGPHRWFPFQMVCWGIVCTLTCLTKNLGGLIAIRIFLGIAEAGLFPGLAYYISLWYKKDELARRISIFYASTTSSGAFGGILSWWILKMNGVGHLAGWRWIFALEGMLTVVVGVFAFWGMHGLPEDAKFINEEERTMIQVRLAKDREHMNTHYSFAFVRQGFADWKSYFFAIIYLGNAIPVYSLSLFLPSIIANLGYKAADAQLLSTPPYILAMIVALINAWLSDKYKVRGPLILCSQLLAIIGFTVLLGTKKAKYGYMATFFTCSGTYATVPVLLSWASNNTGGDTKKAVRIALMVGLATWVVYALPLSTGIMTNPATTWDTRLNKRKEKLCREKRLSVSDRVEFQDLGDDSPLFRFTL</sequence>
<reference evidence="8" key="1">
    <citation type="journal article" date="2020" name="Nat. Commun.">
        <title>Large-scale genome sequencing of mycorrhizal fungi provides insights into the early evolution of symbiotic traits.</title>
        <authorList>
            <person name="Miyauchi S."/>
            <person name="Kiss E."/>
            <person name="Kuo A."/>
            <person name="Drula E."/>
            <person name="Kohler A."/>
            <person name="Sanchez-Garcia M."/>
            <person name="Morin E."/>
            <person name="Andreopoulos B."/>
            <person name="Barry K.W."/>
            <person name="Bonito G."/>
            <person name="Buee M."/>
            <person name="Carver A."/>
            <person name="Chen C."/>
            <person name="Cichocki N."/>
            <person name="Clum A."/>
            <person name="Culley D."/>
            <person name="Crous P.W."/>
            <person name="Fauchery L."/>
            <person name="Girlanda M."/>
            <person name="Hayes R.D."/>
            <person name="Keri Z."/>
            <person name="LaButti K."/>
            <person name="Lipzen A."/>
            <person name="Lombard V."/>
            <person name="Magnuson J."/>
            <person name="Maillard F."/>
            <person name="Murat C."/>
            <person name="Nolan M."/>
            <person name="Ohm R.A."/>
            <person name="Pangilinan J."/>
            <person name="Pereira M.F."/>
            <person name="Perotto S."/>
            <person name="Peter M."/>
            <person name="Pfister S."/>
            <person name="Riley R."/>
            <person name="Sitrit Y."/>
            <person name="Stielow J.B."/>
            <person name="Szollosi G."/>
            <person name="Zifcakova L."/>
            <person name="Stursova M."/>
            <person name="Spatafora J.W."/>
            <person name="Tedersoo L."/>
            <person name="Vaario L.M."/>
            <person name="Yamada A."/>
            <person name="Yan M."/>
            <person name="Wang P."/>
            <person name="Xu J."/>
            <person name="Bruns T."/>
            <person name="Baldrian P."/>
            <person name="Vilgalys R."/>
            <person name="Dunand C."/>
            <person name="Henrissat B."/>
            <person name="Grigoriev I.V."/>
            <person name="Hibbett D."/>
            <person name="Nagy L.G."/>
            <person name="Martin F.M."/>
        </authorList>
    </citation>
    <scope>NUCLEOTIDE SEQUENCE</scope>
    <source>
        <strain evidence="8">UP504</strain>
    </source>
</reference>
<feature type="transmembrane region" description="Helical" evidence="6">
    <location>
        <begin position="304"/>
        <end position="328"/>
    </location>
</feature>
<dbReference type="Proteomes" id="UP000886523">
    <property type="component" value="Unassembled WGS sequence"/>
</dbReference>
<evidence type="ECO:0000313" key="8">
    <source>
        <dbReference type="EMBL" id="KAF9518523.1"/>
    </source>
</evidence>
<dbReference type="PROSITE" id="PS50850">
    <property type="entry name" value="MFS"/>
    <property type="match status" value="1"/>
</dbReference>
<dbReference type="InterPro" id="IPR011701">
    <property type="entry name" value="MFS"/>
</dbReference>
<feature type="transmembrane region" description="Helical" evidence="6">
    <location>
        <begin position="340"/>
        <end position="359"/>
    </location>
</feature>
<feature type="transmembrane region" description="Helical" evidence="6">
    <location>
        <begin position="109"/>
        <end position="126"/>
    </location>
</feature>
<feature type="transmembrane region" description="Helical" evidence="6">
    <location>
        <begin position="426"/>
        <end position="443"/>
    </location>
</feature>
<evidence type="ECO:0000256" key="1">
    <source>
        <dbReference type="ARBA" id="ARBA00004141"/>
    </source>
</evidence>
<comment type="subcellular location">
    <subcellularLocation>
        <location evidence="1">Membrane</location>
        <topology evidence="1">Multi-pass membrane protein</topology>
    </subcellularLocation>
</comment>
<dbReference type="GO" id="GO:0016020">
    <property type="term" value="C:membrane"/>
    <property type="evidence" value="ECO:0007669"/>
    <property type="project" value="UniProtKB-SubCell"/>
</dbReference>
<dbReference type="Gene3D" id="1.20.1250.20">
    <property type="entry name" value="MFS general substrate transporter like domains"/>
    <property type="match status" value="2"/>
</dbReference>
<keyword evidence="5 6" id="KW-0472">Membrane</keyword>
<comment type="caution">
    <text evidence="8">The sequence shown here is derived from an EMBL/GenBank/DDBJ whole genome shotgun (WGS) entry which is preliminary data.</text>
</comment>